<dbReference type="Proteomes" id="UP000218785">
    <property type="component" value="Plasmid plasmid2"/>
</dbReference>
<dbReference type="AlphaFoldDB" id="A0A1Z4NBS7"/>
<evidence type="ECO:0000256" key="2">
    <source>
        <dbReference type="ARBA" id="ARBA00022840"/>
    </source>
</evidence>
<dbReference type="InterPro" id="IPR003593">
    <property type="entry name" value="AAA+_ATPase"/>
</dbReference>
<evidence type="ECO:0000313" key="6">
    <source>
        <dbReference type="EMBL" id="BAZ03132.1"/>
    </source>
</evidence>
<dbReference type="Gene3D" id="1.10.8.60">
    <property type="match status" value="1"/>
</dbReference>
<name>A0A1Z4NBS7_9CYAN</name>
<comment type="similarity">
    <text evidence="3">Belongs to the AAA ATPase family. Highly divergent.</text>
</comment>
<evidence type="ECO:0000256" key="1">
    <source>
        <dbReference type="ARBA" id="ARBA00022741"/>
    </source>
</evidence>
<gene>
    <name evidence="6" type="ORF">NIES37_71450</name>
</gene>
<evidence type="ECO:0000256" key="4">
    <source>
        <dbReference type="ARBA" id="ARBA00040480"/>
    </source>
</evidence>
<dbReference type="SUPFAM" id="SSF52540">
    <property type="entry name" value="P-loop containing nucleoside triphosphate hydrolases"/>
    <property type="match status" value="1"/>
</dbReference>
<proteinExistence type="inferred from homology"/>
<organism evidence="6 7">
    <name type="scientific">Tolypothrix tenuis PCC 7101</name>
    <dbReference type="NCBI Taxonomy" id="231146"/>
    <lineage>
        <taxon>Bacteria</taxon>
        <taxon>Bacillati</taxon>
        <taxon>Cyanobacteriota</taxon>
        <taxon>Cyanophyceae</taxon>
        <taxon>Nostocales</taxon>
        <taxon>Tolypothrichaceae</taxon>
        <taxon>Tolypothrix</taxon>
    </lineage>
</organism>
<evidence type="ECO:0000259" key="5">
    <source>
        <dbReference type="SMART" id="SM00382"/>
    </source>
</evidence>
<protein>
    <recommendedName>
        <fullName evidence="4">Uncharacterized AAA domain-containing protein ycf46</fullName>
    </recommendedName>
</protein>
<dbReference type="KEGG" id="ttq:NIES37_71450"/>
<dbReference type="EMBL" id="AP018250">
    <property type="protein sequence ID" value="BAZ03132.1"/>
    <property type="molecule type" value="Genomic_DNA"/>
</dbReference>
<geneLocation type="plasmid" evidence="7">
    <name>Plasmid2 dna</name>
</geneLocation>
<dbReference type="GO" id="GO:0016887">
    <property type="term" value="F:ATP hydrolysis activity"/>
    <property type="evidence" value="ECO:0007669"/>
    <property type="project" value="InterPro"/>
</dbReference>
<reference evidence="6 7" key="1">
    <citation type="submission" date="2017-06" db="EMBL/GenBank/DDBJ databases">
        <title>Genome sequencing of cyanobaciteial culture collection at National Institute for Environmental Studies (NIES).</title>
        <authorList>
            <person name="Hirose Y."/>
            <person name="Shimura Y."/>
            <person name="Fujisawa T."/>
            <person name="Nakamura Y."/>
            <person name="Kawachi M."/>
        </authorList>
    </citation>
    <scope>NUCLEOTIDE SEQUENCE [LARGE SCALE GENOMIC DNA]</scope>
    <source>
        <strain evidence="6 7">NIES-37</strain>
        <plasmid evidence="7">Plasmid2 dna</plasmid>
    </source>
</reference>
<sequence length="555" mass="63558">MLLITLQATKMKSSFEYLEDLLADNYPIIACESPLQERHRFLIRLTTSCEQAGRKVYIWNLSEDNIKELVVSPENNLIFQEFNDYKPSIKQKTEDYFQVLNFWRVYSGTGVLIVENIFPWLKETITKDTESVLLSEWIKSSLVNLKFHTNKSDKTTILLGANAEIASEIAAEIPLWSQELPDTQEIIDNLINSNLFSLIYTEQDYLEIANASAGLYISDIISCLTDIRKNHDLGNSSEIAKLLLAKKIQLLNRLYDIEFLPPPKVQLGGLELMQQSFKKFKRLLTPRAKQYNLRVPKGIMLVGPPGTGKSHSAKACSQNMGVPLIMVDWGNFRSFGNQAEMKLKRLLRLADRLNQVILYFDDFDKGFAGDDDLAKRLAGQLLTWMQERTSDVLVIASVNRMEWLPPELTRAGRFDYLFKVDLPNNGERYSIFKLHAARFDERFRNGGDPWSEEQWRRILKATNRCVGAEIQTIVERAASTIFCETITEDTYSESQFPALELTIEALLEERRQINPLAIREADRVESMRNKADQQALPSSPLDESKFAVGNIEIFS</sequence>
<dbReference type="GO" id="GO:0005524">
    <property type="term" value="F:ATP binding"/>
    <property type="evidence" value="ECO:0007669"/>
    <property type="project" value="UniProtKB-KW"/>
</dbReference>
<dbReference type="Pfam" id="PF00004">
    <property type="entry name" value="AAA"/>
    <property type="match status" value="1"/>
</dbReference>
<dbReference type="InterPro" id="IPR003959">
    <property type="entry name" value="ATPase_AAA_core"/>
</dbReference>
<feature type="domain" description="AAA+ ATPase" evidence="5">
    <location>
        <begin position="295"/>
        <end position="424"/>
    </location>
</feature>
<accession>A0A1Z4NBS7</accession>
<evidence type="ECO:0000256" key="3">
    <source>
        <dbReference type="ARBA" id="ARBA00038088"/>
    </source>
</evidence>
<keyword evidence="7" id="KW-1185">Reference proteome</keyword>
<evidence type="ECO:0000313" key="7">
    <source>
        <dbReference type="Proteomes" id="UP000218785"/>
    </source>
</evidence>
<dbReference type="InterPro" id="IPR027417">
    <property type="entry name" value="P-loop_NTPase"/>
</dbReference>
<dbReference type="Gene3D" id="3.40.50.300">
    <property type="entry name" value="P-loop containing nucleotide triphosphate hydrolases"/>
    <property type="match status" value="1"/>
</dbReference>
<keyword evidence="1" id="KW-0547">Nucleotide-binding</keyword>
<dbReference type="SMART" id="SM00382">
    <property type="entry name" value="AAA"/>
    <property type="match status" value="1"/>
</dbReference>
<dbReference type="PANTHER" id="PTHR42960">
    <property type="entry name" value="YCF46 PROTEIN"/>
    <property type="match status" value="1"/>
</dbReference>
<dbReference type="InterPro" id="IPR052381">
    <property type="entry name" value="AAA_domain_protein"/>
</dbReference>
<keyword evidence="2" id="KW-0067">ATP-binding</keyword>
<dbReference type="PANTHER" id="PTHR42960:SF1">
    <property type="entry name" value="YCF46 PROTEIN"/>
    <property type="match status" value="1"/>
</dbReference>
<keyword evidence="6" id="KW-0614">Plasmid</keyword>